<dbReference type="PROSITE" id="PS51186">
    <property type="entry name" value="GNAT"/>
    <property type="match status" value="1"/>
</dbReference>
<organism evidence="4 5">
    <name type="scientific">Halobaculum marinum</name>
    <dbReference type="NCBI Taxonomy" id="3031996"/>
    <lineage>
        <taxon>Archaea</taxon>
        <taxon>Methanobacteriati</taxon>
        <taxon>Methanobacteriota</taxon>
        <taxon>Stenosarchaea group</taxon>
        <taxon>Halobacteria</taxon>
        <taxon>Halobacteriales</taxon>
        <taxon>Haloferacaceae</taxon>
        <taxon>Halobaculum</taxon>
    </lineage>
</organism>
<dbReference type="GO" id="GO:0016746">
    <property type="term" value="F:acyltransferase activity"/>
    <property type="evidence" value="ECO:0007669"/>
    <property type="project" value="UniProtKB-KW"/>
</dbReference>
<dbReference type="RefSeq" id="WP_276238242.1">
    <property type="nucleotide sequence ID" value="NZ_CP119989.1"/>
</dbReference>
<evidence type="ECO:0000313" key="4">
    <source>
        <dbReference type="EMBL" id="MFC7097280.1"/>
    </source>
</evidence>
<evidence type="ECO:0000313" key="5">
    <source>
        <dbReference type="Proteomes" id="UP001596388"/>
    </source>
</evidence>
<dbReference type="AlphaFoldDB" id="A0ABD5WUE8"/>
<evidence type="ECO:0000256" key="2">
    <source>
        <dbReference type="ARBA" id="ARBA00023315"/>
    </source>
</evidence>
<keyword evidence="2 4" id="KW-0012">Acyltransferase</keyword>
<dbReference type="Gene3D" id="3.40.630.30">
    <property type="match status" value="1"/>
</dbReference>
<dbReference type="EC" id="2.3.-.-" evidence="4"/>
<proteinExistence type="predicted"/>
<dbReference type="CDD" id="cd04301">
    <property type="entry name" value="NAT_SF"/>
    <property type="match status" value="1"/>
</dbReference>
<dbReference type="SUPFAM" id="SSF55729">
    <property type="entry name" value="Acyl-CoA N-acyltransferases (Nat)"/>
    <property type="match status" value="1"/>
</dbReference>
<dbReference type="Proteomes" id="UP001596388">
    <property type="component" value="Unassembled WGS sequence"/>
</dbReference>
<gene>
    <name evidence="4" type="ORF">ACFQKD_08185</name>
</gene>
<dbReference type="GeneID" id="79268812"/>
<comment type="caution">
    <text evidence="4">The sequence shown here is derived from an EMBL/GenBank/DDBJ whole genome shotgun (WGS) entry which is preliminary data.</text>
</comment>
<accession>A0ABD5WUE8</accession>
<keyword evidence="5" id="KW-1185">Reference proteome</keyword>
<evidence type="ECO:0000259" key="3">
    <source>
        <dbReference type="PROSITE" id="PS51186"/>
    </source>
</evidence>
<dbReference type="PANTHER" id="PTHR43877">
    <property type="entry name" value="AMINOALKYLPHOSPHONATE N-ACETYLTRANSFERASE-RELATED-RELATED"/>
    <property type="match status" value="1"/>
</dbReference>
<protein>
    <submittedName>
        <fullName evidence="4">GNAT family N-acetyltransferase</fullName>
        <ecNumber evidence="4">2.3.-.-</ecNumber>
    </submittedName>
</protein>
<sequence>MDTLVRSVASAAEFRAALEVNRAAWRDAYADILPADRLDAMTVPSGAALQTRYERAKGEDRAFLVAVDRAPGAVVGFADVVWGDGRKAFCEAGDADLRAIYVHPDRQGSGVGTALLDALVARVPDQFDRLALETFEANDAARGFYEARGFERVGSSAFEAWDGSYPTAVYARPL</sequence>
<dbReference type="InterPro" id="IPR050832">
    <property type="entry name" value="Bact_Acetyltransf"/>
</dbReference>
<keyword evidence="1 4" id="KW-0808">Transferase</keyword>
<dbReference type="EMBL" id="JBHTAG010000003">
    <property type="protein sequence ID" value="MFC7097280.1"/>
    <property type="molecule type" value="Genomic_DNA"/>
</dbReference>
<feature type="domain" description="N-acetyltransferase" evidence="3">
    <location>
        <begin position="12"/>
        <end position="174"/>
    </location>
</feature>
<evidence type="ECO:0000256" key="1">
    <source>
        <dbReference type="ARBA" id="ARBA00022679"/>
    </source>
</evidence>
<name>A0ABD5WUE8_9EURY</name>
<dbReference type="InterPro" id="IPR016181">
    <property type="entry name" value="Acyl_CoA_acyltransferase"/>
</dbReference>
<dbReference type="InterPro" id="IPR000182">
    <property type="entry name" value="GNAT_dom"/>
</dbReference>
<dbReference type="Pfam" id="PF00583">
    <property type="entry name" value="Acetyltransf_1"/>
    <property type="match status" value="1"/>
</dbReference>
<reference evidence="4 5" key="1">
    <citation type="journal article" date="2019" name="Int. J. Syst. Evol. Microbiol.">
        <title>The Global Catalogue of Microorganisms (GCM) 10K type strain sequencing project: providing services to taxonomists for standard genome sequencing and annotation.</title>
        <authorList>
            <consortium name="The Broad Institute Genomics Platform"/>
            <consortium name="The Broad Institute Genome Sequencing Center for Infectious Disease"/>
            <person name="Wu L."/>
            <person name="Ma J."/>
        </authorList>
    </citation>
    <scope>NUCLEOTIDE SEQUENCE [LARGE SCALE GENOMIC DNA]</scope>
    <source>
        <strain evidence="4 5">DT55</strain>
    </source>
</reference>